<dbReference type="Proteomes" id="UP000827976">
    <property type="component" value="Chromosome 8"/>
</dbReference>
<reference evidence="2" key="1">
    <citation type="journal article" date="2022" name="Nat. Commun.">
        <title>Chromosome evolution and the genetic basis of agronomically important traits in greater yam.</title>
        <authorList>
            <person name="Bredeson J.V."/>
            <person name="Lyons J.B."/>
            <person name="Oniyinde I.O."/>
            <person name="Okereke N.R."/>
            <person name="Kolade O."/>
            <person name="Nnabue I."/>
            <person name="Nwadili C.O."/>
            <person name="Hribova E."/>
            <person name="Parker M."/>
            <person name="Nwogha J."/>
            <person name="Shu S."/>
            <person name="Carlson J."/>
            <person name="Kariba R."/>
            <person name="Muthemba S."/>
            <person name="Knop K."/>
            <person name="Barton G.J."/>
            <person name="Sherwood A.V."/>
            <person name="Lopez-Montes A."/>
            <person name="Asiedu R."/>
            <person name="Jamnadass R."/>
            <person name="Muchugi A."/>
            <person name="Goodstein D."/>
            <person name="Egesi C.N."/>
            <person name="Featherston J."/>
            <person name="Asfaw A."/>
            <person name="Simpson G.G."/>
            <person name="Dolezel J."/>
            <person name="Hendre P.S."/>
            <person name="Van Deynze A."/>
            <person name="Kumar P.L."/>
            <person name="Obidiegwu J.E."/>
            <person name="Bhattacharjee R."/>
            <person name="Rokhsar D.S."/>
        </authorList>
    </citation>
    <scope>NUCLEOTIDE SEQUENCE [LARGE SCALE GENOMIC DNA]</scope>
    <source>
        <strain evidence="2">cv. TDa95/00328</strain>
    </source>
</reference>
<gene>
    <name evidence="1" type="ORF">IHE45_08G093000</name>
</gene>
<proteinExistence type="predicted"/>
<protein>
    <submittedName>
        <fullName evidence="1">Uncharacterized protein</fullName>
    </submittedName>
</protein>
<comment type="caution">
    <text evidence="1">The sequence shown here is derived from an EMBL/GenBank/DDBJ whole genome shotgun (WGS) entry which is preliminary data.</text>
</comment>
<evidence type="ECO:0000313" key="1">
    <source>
        <dbReference type="EMBL" id="KAH7674744.1"/>
    </source>
</evidence>
<keyword evidence="2" id="KW-1185">Reference proteome</keyword>
<sequence length="158" mass="17883">MEEEMKKEMRKLMEEEEEETSSSSYIGQASDDDDDGGEEEEEVENKRRDCLTSLVELHMFLPIKRGLSEFFEGKSRSFKCLSDLNIAAATAEVLAKPENPYNKRRRLLNCHKRALNTSNKKKSCKSPSQQAQEAQGVVAEENNGGRPEVTKPLILSDL</sequence>
<organism evidence="1 2">
    <name type="scientific">Dioscorea alata</name>
    <name type="common">Purple yam</name>
    <dbReference type="NCBI Taxonomy" id="55571"/>
    <lineage>
        <taxon>Eukaryota</taxon>
        <taxon>Viridiplantae</taxon>
        <taxon>Streptophyta</taxon>
        <taxon>Embryophyta</taxon>
        <taxon>Tracheophyta</taxon>
        <taxon>Spermatophyta</taxon>
        <taxon>Magnoliopsida</taxon>
        <taxon>Liliopsida</taxon>
        <taxon>Dioscoreales</taxon>
        <taxon>Dioscoreaceae</taxon>
        <taxon>Dioscorea</taxon>
    </lineage>
</organism>
<evidence type="ECO:0000313" key="2">
    <source>
        <dbReference type="Proteomes" id="UP000827976"/>
    </source>
</evidence>
<dbReference type="EMBL" id="CM037018">
    <property type="protein sequence ID" value="KAH7674744.1"/>
    <property type="molecule type" value="Genomic_DNA"/>
</dbReference>
<name>A0ACB7VKG6_DIOAL</name>
<accession>A0ACB7VKG6</accession>